<feature type="domain" description="OTU" evidence="1">
    <location>
        <begin position="29"/>
        <end position="124"/>
    </location>
</feature>
<dbReference type="InParanoid" id="A0A1X7TT58"/>
<evidence type="ECO:0000313" key="2">
    <source>
        <dbReference type="EnsemblMetazoa" id="Aqu2.1.18049_001"/>
    </source>
</evidence>
<dbReference type="Gene3D" id="3.90.70.80">
    <property type="match status" value="1"/>
</dbReference>
<dbReference type="AlphaFoldDB" id="A0A1X7TT58"/>
<dbReference type="EnsemblMetazoa" id="Aqu2.1.18049_001">
    <property type="protein sequence ID" value="Aqu2.1.18049_001"/>
    <property type="gene ID" value="Aqu2.1.18049"/>
</dbReference>
<dbReference type="PROSITE" id="PS50802">
    <property type="entry name" value="OTU"/>
    <property type="match status" value="1"/>
</dbReference>
<dbReference type="InterPro" id="IPR003323">
    <property type="entry name" value="OTU_dom"/>
</dbReference>
<evidence type="ECO:0000259" key="1">
    <source>
        <dbReference type="PROSITE" id="PS50802"/>
    </source>
</evidence>
<dbReference type="InterPro" id="IPR038765">
    <property type="entry name" value="Papain-like_cys_pep_sf"/>
</dbReference>
<organism evidence="2">
    <name type="scientific">Amphimedon queenslandica</name>
    <name type="common">Sponge</name>
    <dbReference type="NCBI Taxonomy" id="400682"/>
    <lineage>
        <taxon>Eukaryota</taxon>
        <taxon>Metazoa</taxon>
        <taxon>Porifera</taxon>
        <taxon>Demospongiae</taxon>
        <taxon>Heteroscleromorpha</taxon>
        <taxon>Haplosclerida</taxon>
        <taxon>Niphatidae</taxon>
        <taxon>Amphimedon</taxon>
    </lineage>
</organism>
<dbReference type="Pfam" id="PF02338">
    <property type="entry name" value="OTU"/>
    <property type="match status" value="1"/>
</dbReference>
<proteinExistence type="predicted"/>
<protein>
    <recommendedName>
        <fullName evidence="1">OTU domain-containing protein</fullName>
    </recommendedName>
</protein>
<sequence length="124" mass="14030">MLLLKKHGVIIKSYRPKLGSPTTQLTVPKGSTDVPGDGNCLFNSLSHAITGSYTQQNFMTSAFVRHMPTIEHRLRSWLTPYNLVKKYIAREGRDNNYTWAGDIEMLTKADLLNVRISSYELGNE</sequence>
<name>A0A1X7TT58_AMPQE</name>
<dbReference type="SUPFAM" id="SSF54001">
    <property type="entry name" value="Cysteine proteinases"/>
    <property type="match status" value="1"/>
</dbReference>
<accession>A0A1X7TT58</accession>
<reference evidence="2" key="1">
    <citation type="submission" date="2017-05" db="UniProtKB">
        <authorList>
            <consortium name="EnsemblMetazoa"/>
        </authorList>
    </citation>
    <scope>IDENTIFICATION</scope>
</reference>